<gene>
    <name evidence="1" type="ORF">KL86PLE_90685</name>
</gene>
<dbReference type="RefSeq" id="WP_288198797.1">
    <property type="nucleotide sequence ID" value="NZ_LT608334.1"/>
</dbReference>
<organism evidence="1">
    <name type="scientific">uncultured Pleomorphomonas sp</name>
    <dbReference type="NCBI Taxonomy" id="442121"/>
    <lineage>
        <taxon>Bacteria</taxon>
        <taxon>Pseudomonadati</taxon>
        <taxon>Pseudomonadota</taxon>
        <taxon>Alphaproteobacteria</taxon>
        <taxon>Hyphomicrobiales</taxon>
        <taxon>Pleomorphomonadaceae</taxon>
        <taxon>Pleomorphomonas</taxon>
        <taxon>environmental samples</taxon>
    </lineage>
</organism>
<accession>A0A212LQU1</accession>
<reference evidence="1" key="1">
    <citation type="submission" date="2016-08" db="EMBL/GenBank/DDBJ databases">
        <authorList>
            <person name="Seilhamer J.J."/>
        </authorList>
    </citation>
    <scope>NUCLEOTIDE SEQUENCE</scope>
    <source>
        <strain evidence="1">86</strain>
    </source>
</reference>
<protein>
    <submittedName>
        <fullName evidence="1">Uncharacterized protein</fullName>
    </submittedName>
</protein>
<dbReference type="EMBL" id="FMJD01000013">
    <property type="protein sequence ID" value="SCM79876.1"/>
    <property type="molecule type" value="Genomic_DNA"/>
</dbReference>
<sequence length="131" mass="14246">MSAILTKLEFDAFLEENRQAPSLEIAEPTWREAGPDHAPRAKLKGIWTIGGLSLHVVALECRLVAPSDFDEETGDAKTLPWDAPGGLIDFALGVEGFDIGELWSAHGMEGHAETAIIDGRHYLIFASPFCT</sequence>
<name>A0A212LQU1_9HYPH</name>
<dbReference type="AlphaFoldDB" id="A0A212LQU1"/>
<proteinExistence type="predicted"/>
<evidence type="ECO:0000313" key="1">
    <source>
        <dbReference type="EMBL" id="SCM79876.1"/>
    </source>
</evidence>